<dbReference type="Proteomes" id="UP000663877">
    <property type="component" value="Unassembled WGS sequence"/>
</dbReference>
<dbReference type="SUPFAM" id="SSF54236">
    <property type="entry name" value="Ubiquitin-like"/>
    <property type="match status" value="1"/>
</dbReference>
<dbReference type="InterPro" id="IPR029071">
    <property type="entry name" value="Ubiquitin-like_domsf"/>
</dbReference>
<name>A0A815NGS2_9BILA</name>
<reference evidence="2" key="1">
    <citation type="submission" date="2021-02" db="EMBL/GenBank/DDBJ databases">
        <authorList>
            <person name="Nowell W R."/>
        </authorList>
    </citation>
    <scope>NUCLEOTIDE SEQUENCE</scope>
</reference>
<dbReference type="EMBL" id="CAJNOI010000121">
    <property type="protein sequence ID" value="CAF1093227.1"/>
    <property type="molecule type" value="Genomic_DNA"/>
</dbReference>
<protein>
    <recommendedName>
        <fullName evidence="5">Ubiquitin-like domain-containing protein</fullName>
    </recommendedName>
</protein>
<evidence type="ECO:0000313" key="4">
    <source>
        <dbReference type="Proteomes" id="UP000663832"/>
    </source>
</evidence>
<comment type="caution">
    <text evidence="2">The sequence shown here is derived from an EMBL/GenBank/DDBJ whole genome shotgun (WGS) entry which is preliminary data.</text>
</comment>
<evidence type="ECO:0000313" key="1">
    <source>
        <dbReference type="EMBL" id="CAF1093227.1"/>
    </source>
</evidence>
<evidence type="ECO:0000313" key="3">
    <source>
        <dbReference type="EMBL" id="CAF1444157.1"/>
    </source>
</evidence>
<organism evidence="2 4">
    <name type="scientific">Adineta steineri</name>
    <dbReference type="NCBI Taxonomy" id="433720"/>
    <lineage>
        <taxon>Eukaryota</taxon>
        <taxon>Metazoa</taxon>
        <taxon>Spiralia</taxon>
        <taxon>Gnathifera</taxon>
        <taxon>Rotifera</taxon>
        <taxon>Eurotatoria</taxon>
        <taxon>Bdelloidea</taxon>
        <taxon>Adinetida</taxon>
        <taxon>Adinetidae</taxon>
        <taxon>Adineta</taxon>
    </lineage>
</organism>
<dbReference type="OrthoDB" id="10099050at2759"/>
<evidence type="ECO:0008006" key="5">
    <source>
        <dbReference type="Google" id="ProtNLM"/>
    </source>
</evidence>
<dbReference type="AlphaFoldDB" id="A0A815NGS2"/>
<evidence type="ECO:0000313" key="2">
    <source>
        <dbReference type="EMBL" id="CAF1439394.1"/>
    </source>
</evidence>
<dbReference type="EMBL" id="CAJNOM010000448">
    <property type="protein sequence ID" value="CAF1444157.1"/>
    <property type="molecule type" value="Genomic_DNA"/>
</dbReference>
<dbReference type="Proteomes" id="UP000663832">
    <property type="component" value="Unassembled WGS sequence"/>
</dbReference>
<dbReference type="EMBL" id="CAJNOM010000439">
    <property type="protein sequence ID" value="CAF1439394.1"/>
    <property type="molecule type" value="Genomic_DNA"/>
</dbReference>
<accession>A0A815NGS2</accession>
<keyword evidence="4" id="KW-1185">Reference proteome</keyword>
<sequence>MIKVWFQRNQNIPTKTSINPDADIDDLKQKIFDTTDVEQYQTMYNGIILKPSAKIPQDTTDDMPIVFTKIDIVPPSGKPKKFN</sequence>
<proteinExistence type="predicted"/>
<gene>
    <name evidence="1" type="ORF">BJG266_LOCUS20929</name>
    <name evidence="2" type="ORF">QVE165_LOCUS39510</name>
    <name evidence="3" type="ORF">QVE165_LOCUS39842</name>
</gene>